<feature type="compositionally biased region" description="Basic and acidic residues" evidence="2">
    <location>
        <begin position="144"/>
        <end position="156"/>
    </location>
</feature>
<sequence>MTEELKTTEPDVTAIEPASADAEANAPEPLTPVYKLTIADNVVEKIAARAAARIDGIVAMKGNLFSTIQEGFGANTLTKGVSADLLDDNTARVELDVILEYGKSAVDVFDQVKDVVVGDLQSMTGLLVSELDVNVVDVMSREEYGHKKGEDKKAKDVAPAMPETAEADEPSAEPQKTSATVVSTGL</sequence>
<dbReference type="Proteomes" id="UP000671910">
    <property type="component" value="Chromosome"/>
</dbReference>
<dbReference type="AlphaFoldDB" id="A0A9E6MQA5"/>
<dbReference type="RefSeq" id="WP_166340453.1">
    <property type="nucleotide sequence ID" value="NZ_CP072829.1"/>
</dbReference>
<gene>
    <name evidence="3" type="ORF">GMI68_09385</name>
    <name evidence="4" type="ORF">J7S26_06555</name>
</gene>
<dbReference type="PANTHER" id="PTHR34297">
    <property type="entry name" value="HYPOTHETICAL CYTOSOLIC PROTEIN-RELATED"/>
    <property type="match status" value="1"/>
</dbReference>
<dbReference type="EMBL" id="CP072829">
    <property type="protein sequence ID" value="QTU84020.1"/>
    <property type="molecule type" value="Genomic_DNA"/>
</dbReference>
<organism evidence="4 6">
    <name type="scientific">Xiamenia xianingshaonis</name>
    <dbReference type="NCBI Taxonomy" id="2682776"/>
    <lineage>
        <taxon>Bacteria</taxon>
        <taxon>Bacillati</taxon>
        <taxon>Actinomycetota</taxon>
        <taxon>Coriobacteriia</taxon>
        <taxon>Eggerthellales</taxon>
        <taxon>Eggerthellaceae</taxon>
        <taxon>Xiamenia</taxon>
    </lineage>
</organism>
<feature type="region of interest" description="Disordered" evidence="2">
    <location>
        <begin position="144"/>
        <end position="186"/>
    </location>
</feature>
<keyword evidence="5" id="KW-1185">Reference proteome</keyword>
<feature type="region of interest" description="Disordered" evidence="2">
    <location>
        <begin position="1"/>
        <end position="26"/>
    </location>
</feature>
<reference evidence="3 5" key="1">
    <citation type="submission" date="2019-11" db="EMBL/GenBank/DDBJ databases">
        <title>Eggerthellaceae novel genus isolated from the rectal contents of marmort.</title>
        <authorList>
            <person name="Zhang G."/>
        </authorList>
    </citation>
    <scope>NUCLEOTIDE SEQUENCE [LARGE SCALE GENOMIC DNA]</scope>
    <source>
        <strain evidence="5">zg-886</strain>
        <strain evidence="3">Zg-886</strain>
    </source>
</reference>
<dbReference type="Pfam" id="PF03780">
    <property type="entry name" value="Asp23"/>
    <property type="match status" value="1"/>
</dbReference>
<feature type="compositionally biased region" description="Polar residues" evidence="2">
    <location>
        <begin position="174"/>
        <end position="186"/>
    </location>
</feature>
<dbReference type="PANTHER" id="PTHR34297:SF3">
    <property type="entry name" value="ALKALINE SHOCK PROTEIN 23"/>
    <property type="match status" value="1"/>
</dbReference>
<protein>
    <submittedName>
        <fullName evidence="4">Asp23/Gls24 family envelope stress response protein</fullName>
    </submittedName>
</protein>
<evidence type="ECO:0000256" key="1">
    <source>
        <dbReference type="ARBA" id="ARBA00005721"/>
    </source>
</evidence>
<evidence type="ECO:0000313" key="4">
    <source>
        <dbReference type="EMBL" id="QTU84020.1"/>
    </source>
</evidence>
<evidence type="ECO:0000256" key="2">
    <source>
        <dbReference type="SAM" id="MobiDB-lite"/>
    </source>
</evidence>
<comment type="similarity">
    <text evidence="1">Belongs to the asp23 family.</text>
</comment>
<evidence type="ECO:0000313" key="5">
    <source>
        <dbReference type="Proteomes" id="UP000636394"/>
    </source>
</evidence>
<proteinExistence type="inferred from homology"/>
<evidence type="ECO:0000313" key="3">
    <source>
        <dbReference type="EMBL" id="NHM14961.1"/>
    </source>
</evidence>
<dbReference type="EMBL" id="WPCR01000016">
    <property type="protein sequence ID" value="NHM14961.1"/>
    <property type="molecule type" value="Genomic_DNA"/>
</dbReference>
<dbReference type="InterPro" id="IPR005531">
    <property type="entry name" value="Asp23"/>
</dbReference>
<name>A0A9E6MQA5_9ACTN</name>
<dbReference type="KEGG" id="ebz:J7S26_06555"/>
<evidence type="ECO:0000313" key="6">
    <source>
        <dbReference type="Proteomes" id="UP000671910"/>
    </source>
</evidence>
<reference evidence="4" key="2">
    <citation type="submission" date="2021-04" db="EMBL/GenBank/DDBJ databases">
        <title>Novel species in family Eggerthellaceae.</title>
        <authorList>
            <person name="Zhang G."/>
        </authorList>
    </citation>
    <scope>NUCLEOTIDE SEQUENCE</scope>
    <source>
        <strain evidence="4">Zg-886</strain>
    </source>
</reference>
<dbReference type="Proteomes" id="UP000636394">
    <property type="component" value="Unassembled WGS sequence"/>
</dbReference>
<accession>A0A9E6MQA5</accession>